<evidence type="ECO:0000313" key="2">
    <source>
        <dbReference type="Proteomes" id="UP001143486"/>
    </source>
</evidence>
<protein>
    <submittedName>
        <fullName evidence="1">Regulatory protein FlaEY</fullName>
    </submittedName>
</protein>
<dbReference type="AlphaFoldDB" id="A0A9W6IM07"/>
<dbReference type="RefSeq" id="WP_271185890.1">
    <property type="nucleotide sequence ID" value="NZ_BSFE01000002.1"/>
</dbReference>
<reference evidence="1" key="2">
    <citation type="submission" date="2023-01" db="EMBL/GenBank/DDBJ databases">
        <authorList>
            <person name="Sun Q."/>
            <person name="Evtushenko L."/>
        </authorList>
    </citation>
    <scope>NUCLEOTIDE SEQUENCE</scope>
    <source>
        <strain evidence="1">VKM B-1513</strain>
    </source>
</reference>
<dbReference type="InterPro" id="IPR052918">
    <property type="entry name" value="Motility_Chemotaxis_Reg"/>
</dbReference>
<dbReference type="Proteomes" id="UP001143486">
    <property type="component" value="Unassembled WGS sequence"/>
</dbReference>
<sequence length="917" mass="95475">MAIVGINQSLLTSWYSARVTTATVGSSPLAQSAAGRSQAGEDVAAPWELESENLQTLEEMRRRVMATQDFFLDPGREFSDVDAPDDHKTLFSLHQGLKRLVSLAEEARDKTTNDARRMILEKAFQNGLGQLDEYFQDMRLEELTLLKGEELRKVESGVAVSRGLSQFKSGIIHTGEFDAEVPGLTGDVQFNISVKKNGVTTDVAINLADMGGQTRNLDNIVAHINTELEAAGMVTRFERTKIGEKNDIGVIPGNDHGFLVRGVSTEQISFSAPAAQPALYFAGVSGINETAGGQIVKLTDLASGDPSIGYSTRFSADPTKSEVDIVGGEEGETRTKLVDNPLEIQATAAAIDGGIFVVGKTTASTDGQTLKGEQDLVLARYDSAGNRVWSRVLGAADDAEGASVAVDADGNVVVTGQVTGGLGDTTDIGGSDSFVAKYNAAGVEQWVQRFGGTGDDKGTAVAVGDDGTVYVAGKAASAFGNQPHQGGVSDGYLRAIGTDGQTLWTRRIGDAGDETVSAIAVADDGNILVASNEGGTAVLRKFDASDNTAPALWEQSLGDLDDGSIGGIAVDGTNVYITGAAGSAFAPSAPVGAHNGGVRDAFVVKLTDGASASVDYTTFVGSDSDDGAADIEVFNGKVYIAGKTLGGINGDTLNGERDAFAAQLDAATGALDWSHQMSGRNGLSQATGLAIGAGDDSVLDALGLPSGTLTYSDTRVVTDRSSAREGDHFYVSVDGGRRKKISIDGDDTMRSLTFKINAALVLNGTADVRRSSDGDQLRIKAAEGKTIELFAGADGRDLLESLGIQPGAIVNTGSLLDDDEKTSDAPPLFALELPVSMSLADEKSAESAFEAIQDAMSKVQRAYREITMDPALKALLEGPQAGKKGGTVPAYYSAQLANYQAGLSRLSAGPQGGGLFL</sequence>
<proteinExistence type="predicted"/>
<dbReference type="PANTHER" id="PTHR35580">
    <property type="entry name" value="CELL SURFACE GLYCOPROTEIN (S-LAYER PROTEIN)-LIKE PROTEIN"/>
    <property type="match status" value="1"/>
</dbReference>
<comment type="caution">
    <text evidence="1">The sequence shown here is derived from an EMBL/GenBank/DDBJ whole genome shotgun (WGS) entry which is preliminary data.</text>
</comment>
<name>A0A9W6IM07_9PROT</name>
<evidence type="ECO:0000313" key="1">
    <source>
        <dbReference type="EMBL" id="GLK51510.1"/>
    </source>
</evidence>
<reference evidence="1" key="1">
    <citation type="journal article" date="2014" name="Int. J. Syst. Evol. Microbiol.">
        <title>Complete genome sequence of Corynebacterium casei LMG S-19264T (=DSM 44701T), isolated from a smear-ripened cheese.</title>
        <authorList>
            <consortium name="US DOE Joint Genome Institute (JGI-PGF)"/>
            <person name="Walter F."/>
            <person name="Albersmeier A."/>
            <person name="Kalinowski J."/>
            <person name="Ruckert C."/>
        </authorList>
    </citation>
    <scope>NUCLEOTIDE SEQUENCE</scope>
    <source>
        <strain evidence="1">VKM B-1513</strain>
    </source>
</reference>
<gene>
    <name evidence="1" type="primary">flaY</name>
    <name evidence="1" type="ORF">GCM10017621_10180</name>
</gene>
<dbReference type="PANTHER" id="PTHR35580:SF1">
    <property type="entry name" value="PHYTASE-LIKE DOMAIN-CONTAINING PROTEIN"/>
    <property type="match status" value="1"/>
</dbReference>
<accession>A0A9W6IM07</accession>
<dbReference type="SUPFAM" id="SSF101898">
    <property type="entry name" value="NHL repeat"/>
    <property type="match status" value="1"/>
</dbReference>
<organism evidence="1 2">
    <name type="scientific">Maricaulis virginensis</name>
    <dbReference type="NCBI Taxonomy" id="144022"/>
    <lineage>
        <taxon>Bacteria</taxon>
        <taxon>Pseudomonadati</taxon>
        <taxon>Pseudomonadota</taxon>
        <taxon>Alphaproteobacteria</taxon>
        <taxon>Maricaulales</taxon>
        <taxon>Maricaulaceae</taxon>
        <taxon>Maricaulis</taxon>
    </lineage>
</organism>
<keyword evidence="2" id="KW-1185">Reference proteome</keyword>
<dbReference type="EMBL" id="BSFE01000002">
    <property type="protein sequence ID" value="GLK51510.1"/>
    <property type="molecule type" value="Genomic_DNA"/>
</dbReference>